<keyword evidence="2" id="KW-1185">Reference proteome</keyword>
<dbReference type="RefSeq" id="WP_075756217.1">
    <property type="nucleotide sequence ID" value="NZ_CP146991.1"/>
</dbReference>
<dbReference type="InterPro" id="IPR036390">
    <property type="entry name" value="WH_DNA-bd_sf"/>
</dbReference>
<gene>
    <name evidence="1" type="ORF">SSPH_01856</name>
</gene>
<accession>A0ABM9W2M3</accession>
<sequence length="62" mass="7444">MTKQPEEKSKFVRVQELAEILDVSVPHAYRIMRKLNNELEEKGYIITAGRLSRKYLEERMYN</sequence>
<evidence type="ECO:0000313" key="2">
    <source>
        <dbReference type="Proteomes" id="UP000245702"/>
    </source>
</evidence>
<dbReference type="EMBL" id="FCOW01000008">
    <property type="protein sequence ID" value="CVK19207.1"/>
    <property type="molecule type" value="Genomic_DNA"/>
</dbReference>
<protein>
    <recommendedName>
        <fullName evidence="3">ICEBs1 excisionase</fullName>
    </recommendedName>
</protein>
<organism evidence="1 2">
    <name type="scientific">Sporomusa sphaeroides DSM 2875</name>
    <dbReference type="NCBI Taxonomy" id="1337886"/>
    <lineage>
        <taxon>Bacteria</taxon>
        <taxon>Bacillati</taxon>
        <taxon>Bacillota</taxon>
        <taxon>Negativicutes</taxon>
        <taxon>Selenomonadales</taxon>
        <taxon>Sporomusaceae</taxon>
        <taxon>Sporomusa</taxon>
    </lineage>
</organism>
<proteinExistence type="predicted"/>
<reference evidence="1 2" key="1">
    <citation type="submission" date="2016-01" db="EMBL/GenBank/DDBJ databases">
        <authorList>
            <person name="Brown R."/>
        </authorList>
    </citation>
    <scope>NUCLEOTIDE SEQUENCE [LARGE SCALE GENOMIC DNA]</scope>
    <source>
        <strain evidence="1">Sporomusa sphaeroides DSM 2875</strain>
    </source>
</reference>
<dbReference type="Proteomes" id="UP000245702">
    <property type="component" value="Unassembled WGS sequence"/>
</dbReference>
<dbReference type="SUPFAM" id="SSF46785">
    <property type="entry name" value="Winged helix' DNA-binding domain"/>
    <property type="match status" value="1"/>
</dbReference>
<name>A0ABM9W2M3_9FIRM</name>
<comment type="caution">
    <text evidence="1">The sequence shown here is derived from an EMBL/GenBank/DDBJ whole genome shotgun (WGS) entry which is preliminary data.</text>
</comment>
<evidence type="ECO:0008006" key="3">
    <source>
        <dbReference type="Google" id="ProtNLM"/>
    </source>
</evidence>
<evidence type="ECO:0000313" key="1">
    <source>
        <dbReference type="EMBL" id="CVK19207.1"/>
    </source>
</evidence>